<sequence length="103" mass="10184">KLRSMTGGSGETSAPAQAAAQAWRKCVELAPSQAAWCMVTPRARPAGAGSRTVACTARTAPPSGSAGTSGTILETSLSTSVASSSMLTPSCSATVKATPSPGW</sequence>
<protein>
    <submittedName>
        <fullName evidence="2">Uncharacterized protein</fullName>
    </submittedName>
</protein>
<reference evidence="2" key="1">
    <citation type="submission" date="2013-04" db="UniProtKB">
        <authorList>
            <consortium name="EnsemblPlants"/>
        </authorList>
    </citation>
    <scope>IDENTIFICATION</scope>
</reference>
<dbReference type="OMA" id="KCVEFEP"/>
<evidence type="ECO:0000313" key="2">
    <source>
        <dbReference type="EnsemblPlants" id="OB02G24870.1"/>
    </source>
</evidence>
<proteinExistence type="predicted"/>
<dbReference type="EnsemblPlants" id="OB02G24870.1">
    <property type="protein sequence ID" value="OB02G24870.1"/>
    <property type="gene ID" value="OB02G24870"/>
</dbReference>
<name>J3LCX0_ORYBR</name>
<dbReference type="HOGENOM" id="CLU_2337575_0_0_1"/>
<dbReference type="Proteomes" id="UP000006038">
    <property type="component" value="Unassembled WGS sequence"/>
</dbReference>
<evidence type="ECO:0000313" key="3">
    <source>
        <dbReference type="Proteomes" id="UP000006038"/>
    </source>
</evidence>
<dbReference type="Gramene" id="OB02G24870.1">
    <property type="protein sequence ID" value="OB02G24870.1"/>
    <property type="gene ID" value="OB02G24870"/>
</dbReference>
<keyword evidence="3" id="KW-1185">Reference proteome</keyword>
<organism evidence="2">
    <name type="scientific">Oryza brachyantha</name>
    <name type="common">malo sina</name>
    <dbReference type="NCBI Taxonomy" id="4533"/>
    <lineage>
        <taxon>Eukaryota</taxon>
        <taxon>Viridiplantae</taxon>
        <taxon>Streptophyta</taxon>
        <taxon>Embryophyta</taxon>
        <taxon>Tracheophyta</taxon>
        <taxon>Spermatophyta</taxon>
        <taxon>Magnoliopsida</taxon>
        <taxon>Liliopsida</taxon>
        <taxon>Poales</taxon>
        <taxon>Poaceae</taxon>
        <taxon>BOP clade</taxon>
        <taxon>Oryzoideae</taxon>
        <taxon>Oryzeae</taxon>
        <taxon>Oryzinae</taxon>
        <taxon>Oryza</taxon>
    </lineage>
</organism>
<evidence type="ECO:0000256" key="1">
    <source>
        <dbReference type="SAM" id="MobiDB-lite"/>
    </source>
</evidence>
<feature type="region of interest" description="Disordered" evidence="1">
    <location>
        <begin position="1"/>
        <end position="21"/>
    </location>
</feature>
<dbReference type="AlphaFoldDB" id="J3LCX0"/>
<accession>J3LCX0</accession>